<name>A0A552WRD5_9MICO</name>
<comment type="similarity">
    <text evidence="1">Belongs to the WXG100 family.</text>
</comment>
<evidence type="ECO:0000313" key="2">
    <source>
        <dbReference type="EMBL" id="TRW45371.1"/>
    </source>
</evidence>
<dbReference type="Pfam" id="PF06013">
    <property type="entry name" value="WXG100"/>
    <property type="match status" value="1"/>
</dbReference>
<dbReference type="InterPro" id="IPR010310">
    <property type="entry name" value="T7SS_ESAT-6-like"/>
</dbReference>
<sequence length="96" mass="10089">MVRYQVDSAEVAQAAALTRAAAGTIRGEVAAMMGHLVQLQGTWTGVASTAFGACADQWRVTQAQVESALEQITVALDAAARSYDDAEVHAHGLFAR</sequence>
<dbReference type="InterPro" id="IPR036689">
    <property type="entry name" value="ESAT-6-like_sf"/>
</dbReference>
<dbReference type="EMBL" id="VJXR01000024">
    <property type="protein sequence ID" value="TRW45371.1"/>
    <property type="molecule type" value="Genomic_DNA"/>
</dbReference>
<comment type="caution">
    <text evidence="2">The sequence shown here is derived from an EMBL/GenBank/DDBJ whole genome shotgun (WGS) entry which is preliminary data.</text>
</comment>
<dbReference type="RefSeq" id="WP_143418362.1">
    <property type="nucleotide sequence ID" value="NZ_VJXR01000024.1"/>
</dbReference>
<accession>A0A552WRD5</accession>
<evidence type="ECO:0000256" key="1">
    <source>
        <dbReference type="RuleBase" id="RU362001"/>
    </source>
</evidence>
<reference evidence="2 3" key="1">
    <citation type="submission" date="2019-07" db="EMBL/GenBank/DDBJ databases">
        <title>Georgenia wutianyii sp. nov. and Georgenia *** sp. nov. isolated from plateau pika (Ochotona curzoniae) in the Qinghai-Tibet plateau of China.</title>
        <authorList>
            <person name="Tian Z."/>
        </authorList>
    </citation>
    <scope>NUCLEOTIDE SEQUENCE [LARGE SCALE GENOMIC DNA]</scope>
    <source>
        <strain evidence="2 3">Z446</strain>
    </source>
</reference>
<dbReference type="AlphaFoldDB" id="A0A552WRD5"/>
<gene>
    <name evidence="2" type="ORF">FJ693_09840</name>
</gene>
<evidence type="ECO:0000313" key="3">
    <source>
        <dbReference type="Proteomes" id="UP000318693"/>
    </source>
</evidence>
<dbReference type="Gene3D" id="1.10.287.1060">
    <property type="entry name" value="ESAT-6-like"/>
    <property type="match status" value="1"/>
</dbReference>
<keyword evidence="3" id="KW-1185">Reference proteome</keyword>
<dbReference type="Proteomes" id="UP000318693">
    <property type="component" value="Unassembled WGS sequence"/>
</dbReference>
<protein>
    <recommendedName>
        <fullName evidence="1">ESAT-6-like protein</fullName>
    </recommendedName>
</protein>
<dbReference type="SUPFAM" id="SSF140453">
    <property type="entry name" value="EsxAB dimer-like"/>
    <property type="match status" value="1"/>
</dbReference>
<organism evidence="2 3">
    <name type="scientific">Georgenia yuyongxinii</name>
    <dbReference type="NCBI Taxonomy" id="2589797"/>
    <lineage>
        <taxon>Bacteria</taxon>
        <taxon>Bacillati</taxon>
        <taxon>Actinomycetota</taxon>
        <taxon>Actinomycetes</taxon>
        <taxon>Micrococcales</taxon>
        <taxon>Bogoriellaceae</taxon>
        <taxon>Georgenia</taxon>
    </lineage>
</organism>
<dbReference type="NCBIfam" id="TIGR03930">
    <property type="entry name" value="WXG100_ESAT6"/>
    <property type="match status" value="1"/>
</dbReference>
<proteinExistence type="inferred from homology"/>